<comment type="caution">
    <text evidence="2">The sequence shown here is derived from an EMBL/GenBank/DDBJ whole genome shotgun (WGS) entry which is preliminary data.</text>
</comment>
<proteinExistence type="predicted"/>
<dbReference type="EMBL" id="PEYV01000013">
    <property type="protein sequence ID" value="PIS21826.1"/>
    <property type="molecule type" value="Genomic_DNA"/>
</dbReference>
<keyword evidence="1" id="KW-0472">Membrane</keyword>
<evidence type="ECO:0000256" key="1">
    <source>
        <dbReference type="SAM" id="Phobius"/>
    </source>
</evidence>
<evidence type="ECO:0008006" key="4">
    <source>
        <dbReference type="Google" id="ProtNLM"/>
    </source>
</evidence>
<reference evidence="3" key="1">
    <citation type="submission" date="2017-09" db="EMBL/GenBank/DDBJ databases">
        <title>Depth-based differentiation of microbial function through sediment-hosted aquifers and enrichment of novel symbionts in the deep terrestrial subsurface.</title>
        <authorList>
            <person name="Probst A.J."/>
            <person name="Ladd B."/>
            <person name="Jarett J.K."/>
            <person name="Geller-Mcgrath D.E."/>
            <person name="Sieber C.M.K."/>
            <person name="Emerson J.B."/>
            <person name="Anantharaman K."/>
            <person name="Thomas B.C."/>
            <person name="Malmstrom R."/>
            <person name="Stieglmeier M."/>
            <person name="Klingl A."/>
            <person name="Woyke T."/>
            <person name="Ryan C.M."/>
            <person name="Banfield J.F."/>
        </authorList>
    </citation>
    <scope>NUCLEOTIDE SEQUENCE [LARGE SCALE GENOMIC DNA]</scope>
</reference>
<dbReference type="NCBIfam" id="TIGR02532">
    <property type="entry name" value="IV_pilin_GFxxxE"/>
    <property type="match status" value="1"/>
</dbReference>
<dbReference type="SUPFAM" id="SSF54523">
    <property type="entry name" value="Pili subunits"/>
    <property type="match status" value="1"/>
</dbReference>
<feature type="transmembrane region" description="Helical" evidence="1">
    <location>
        <begin position="12"/>
        <end position="36"/>
    </location>
</feature>
<keyword evidence="1" id="KW-1133">Transmembrane helix</keyword>
<organism evidence="2 3">
    <name type="scientific">candidate division WWE3 bacterium CG08_land_8_20_14_0_20_41_15</name>
    <dbReference type="NCBI Taxonomy" id="1975086"/>
    <lineage>
        <taxon>Bacteria</taxon>
        <taxon>Katanobacteria</taxon>
    </lineage>
</organism>
<dbReference type="AlphaFoldDB" id="A0A2H0XA89"/>
<evidence type="ECO:0000313" key="2">
    <source>
        <dbReference type="EMBL" id="PIS21826.1"/>
    </source>
</evidence>
<accession>A0A2H0XA89</accession>
<dbReference type="InterPro" id="IPR012902">
    <property type="entry name" value="N_methyl_site"/>
</dbReference>
<dbReference type="InterPro" id="IPR045584">
    <property type="entry name" value="Pilin-like"/>
</dbReference>
<evidence type="ECO:0000313" key="3">
    <source>
        <dbReference type="Proteomes" id="UP000231098"/>
    </source>
</evidence>
<dbReference type="Gene3D" id="3.30.700.10">
    <property type="entry name" value="Glycoprotein, Type 4 Pilin"/>
    <property type="match status" value="1"/>
</dbReference>
<dbReference type="Proteomes" id="UP000231098">
    <property type="component" value="Unassembled WGS sequence"/>
</dbReference>
<protein>
    <recommendedName>
        <fullName evidence="4">Prepilin-type N-terminal cleavage/methylation domain-containing protein</fullName>
    </recommendedName>
</protein>
<name>A0A2H0XA89_UNCKA</name>
<dbReference type="Pfam" id="PF07963">
    <property type="entry name" value="N_methyl"/>
    <property type="match status" value="1"/>
</dbReference>
<gene>
    <name evidence="2" type="ORF">COT51_00720</name>
</gene>
<sequence>MAHEFFSKKRLGFTLIEVLIAISIIGIFGAVSGVIFSSVIRSYNKTQVTAELEQNGNYVLSILEQQIRNAKDVSVHGNEIWIEPQTGTTIIYGFQVPENGANGYLYKGAEKTPMTNQNPVSGISVVACTFNVYSSDPKTVTITLDVQQGENASEKKDFTGTASLKTTVVVRGGYN</sequence>
<keyword evidence="1" id="KW-0812">Transmembrane</keyword>